<organism evidence="1">
    <name type="scientific">marine metagenome</name>
    <dbReference type="NCBI Taxonomy" id="408172"/>
    <lineage>
        <taxon>unclassified sequences</taxon>
        <taxon>metagenomes</taxon>
        <taxon>ecological metagenomes</taxon>
    </lineage>
</organism>
<dbReference type="EMBL" id="UINC01078648">
    <property type="protein sequence ID" value="SVC19927.1"/>
    <property type="molecule type" value="Genomic_DNA"/>
</dbReference>
<accession>A0A382KA61</accession>
<dbReference type="AlphaFoldDB" id="A0A382KA61"/>
<gene>
    <name evidence="1" type="ORF">METZ01_LOCUS272781</name>
</gene>
<proteinExistence type="predicted"/>
<sequence>MKSHKFSRAAKFSSSLPYWFQRRFTFKISIILAHNEQFNLKNMYEQFNLKNMYSKN</sequence>
<reference evidence="1" key="1">
    <citation type="submission" date="2018-05" db="EMBL/GenBank/DDBJ databases">
        <authorList>
            <person name="Lanie J.A."/>
            <person name="Ng W.-L."/>
            <person name="Kazmierczak K.M."/>
            <person name="Andrzejewski T.M."/>
            <person name="Davidsen T.M."/>
            <person name="Wayne K.J."/>
            <person name="Tettelin H."/>
            <person name="Glass J.I."/>
            <person name="Rusch D."/>
            <person name="Podicherti R."/>
            <person name="Tsui H.-C.T."/>
            <person name="Winkler M.E."/>
        </authorList>
    </citation>
    <scope>NUCLEOTIDE SEQUENCE</scope>
</reference>
<evidence type="ECO:0000313" key="1">
    <source>
        <dbReference type="EMBL" id="SVC19927.1"/>
    </source>
</evidence>
<protein>
    <submittedName>
        <fullName evidence="1">Uncharacterized protein</fullName>
    </submittedName>
</protein>
<name>A0A382KA61_9ZZZZ</name>